<evidence type="ECO:0000313" key="2">
    <source>
        <dbReference type="EMBL" id="HCL02092.1"/>
    </source>
</evidence>
<name>A0A3D2X4Q7_9FIRM</name>
<comment type="caution">
    <text evidence="2">The sequence shown here is derived from an EMBL/GenBank/DDBJ whole genome shotgun (WGS) entry which is preliminary data.</text>
</comment>
<reference evidence="2 3" key="1">
    <citation type="journal article" date="2018" name="Nat. Biotechnol.">
        <title>A standardized bacterial taxonomy based on genome phylogeny substantially revises the tree of life.</title>
        <authorList>
            <person name="Parks D.H."/>
            <person name="Chuvochina M."/>
            <person name="Waite D.W."/>
            <person name="Rinke C."/>
            <person name="Skarshewski A."/>
            <person name="Chaumeil P.A."/>
            <person name="Hugenholtz P."/>
        </authorList>
    </citation>
    <scope>NUCLEOTIDE SEQUENCE [LARGE SCALE GENOMIC DNA]</scope>
    <source>
        <strain evidence="2">UBA11728</strain>
    </source>
</reference>
<evidence type="ECO:0000313" key="3">
    <source>
        <dbReference type="Proteomes" id="UP000262969"/>
    </source>
</evidence>
<sequence length="124" mass="13736">MIELAFGESPAGYEEPISELQRRVYAGIWCDLMSENAPLRAIVNGCVIGVPVDFYDFSLRSNLSDGEIKVAQLIGKTLSQIPGVGDRWLFLRIRAMIESGELIESSMGTGDHPYSGVVKRRNKM</sequence>
<dbReference type="AlphaFoldDB" id="A0A3D2X4Q7"/>
<dbReference type="Proteomes" id="UP000262969">
    <property type="component" value="Unassembled WGS sequence"/>
</dbReference>
<dbReference type="EMBL" id="DPVV01000225">
    <property type="protein sequence ID" value="HCL02092.1"/>
    <property type="molecule type" value="Genomic_DNA"/>
</dbReference>
<evidence type="ECO:0000259" key="1">
    <source>
        <dbReference type="Pfam" id="PF12395"/>
    </source>
</evidence>
<dbReference type="Pfam" id="PF12395">
    <property type="entry name" value="DUF3658"/>
    <property type="match status" value="1"/>
</dbReference>
<protein>
    <recommendedName>
        <fullName evidence="1">DUF3658 domain-containing protein</fullName>
    </recommendedName>
</protein>
<feature type="domain" description="DUF3658" evidence="1">
    <location>
        <begin position="14"/>
        <end position="102"/>
    </location>
</feature>
<gene>
    <name evidence="2" type="ORF">DHW61_06685</name>
</gene>
<accession>A0A3D2X4Q7</accession>
<proteinExistence type="predicted"/>
<dbReference type="InterPro" id="IPR022123">
    <property type="entry name" value="DUF3658"/>
</dbReference>
<organism evidence="2 3">
    <name type="scientific">Lachnoclostridium phytofermentans</name>
    <dbReference type="NCBI Taxonomy" id="66219"/>
    <lineage>
        <taxon>Bacteria</taxon>
        <taxon>Bacillati</taxon>
        <taxon>Bacillota</taxon>
        <taxon>Clostridia</taxon>
        <taxon>Lachnospirales</taxon>
        <taxon>Lachnospiraceae</taxon>
    </lineage>
</organism>